<keyword evidence="1 6" id="KW-0645">Protease</keyword>
<dbReference type="InterPro" id="IPR001915">
    <property type="entry name" value="Peptidase_M48"/>
</dbReference>
<keyword evidence="5 6" id="KW-0482">Metalloprotease</keyword>
<evidence type="ECO:0000256" key="4">
    <source>
        <dbReference type="ARBA" id="ARBA00022833"/>
    </source>
</evidence>
<dbReference type="STRING" id="1549858.MC45_03590"/>
<accession>A0A097EDM1</accession>
<dbReference type="GO" id="GO:0051603">
    <property type="term" value="P:proteolysis involved in protein catabolic process"/>
    <property type="evidence" value="ECO:0007669"/>
    <property type="project" value="TreeGrafter"/>
</dbReference>
<keyword evidence="4 6" id="KW-0862">Zinc</keyword>
<evidence type="ECO:0000259" key="9">
    <source>
        <dbReference type="Pfam" id="PF01435"/>
    </source>
</evidence>
<evidence type="ECO:0000256" key="5">
    <source>
        <dbReference type="ARBA" id="ARBA00023049"/>
    </source>
</evidence>
<name>A0A097EDM1_9SPHN</name>
<dbReference type="HOGENOM" id="CLU_703651_0_0_5"/>
<dbReference type="CDD" id="cd07324">
    <property type="entry name" value="M48C_Oma1-like"/>
    <property type="match status" value="1"/>
</dbReference>
<keyword evidence="7" id="KW-0812">Transmembrane</keyword>
<dbReference type="Pfam" id="PF01435">
    <property type="entry name" value="Peptidase_M48"/>
    <property type="match status" value="1"/>
</dbReference>
<comment type="similarity">
    <text evidence="6">Belongs to the peptidase M48 family.</text>
</comment>
<comment type="cofactor">
    <cofactor evidence="6">
        <name>Zn(2+)</name>
        <dbReference type="ChEBI" id="CHEBI:29105"/>
    </cofactor>
    <text evidence="6">Binds 1 zinc ion per subunit.</text>
</comment>
<dbReference type="InterPro" id="IPR051156">
    <property type="entry name" value="Mito/Outer_Membr_Metalloprot"/>
</dbReference>
<evidence type="ECO:0000256" key="1">
    <source>
        <dbReference type="ARBA" id="ARBA00022670"/>
    </source>
</evidence>
<dbReference type="AlphaFoldDB" id="A0A097EDM1"/>
<proteinExistence type="inferred from homology"/>
<dbReference type="KEGG" id="stax:MC45_03590"/>
<dbReference type="eggNOG" id="COG4783">
    <property type="taxonomic scope" value="Bacteria"/>
</dbReference>
<feature type="signal peptide" evidence="8">
    <location>
        <begin position="1"/>
        <end position="16"/>
    </location>
</feature>
<keyword evidence="2" id="KW-0479">Metal-binding</keyword>
<evidence type="ECO:0000313" key="11">
    <source>
        <dbReference type="Proteomes" id="UP000033200"/>
    </source>
</evidence>
<organism evidence="10 11">
    <name type="scientific">Sphingomonas taxi</name>
    <dbReference type="NCBI Taxonomy" id="1549858"/>
    <lineage>
        <taxon>Bacteria</taxon>
        <taxon>Pseudomonadati</taxon>
        <taxon>Pseudomonadota</taxon>
        <taxon>Alphaproteobacteria</taxon>
        <taxon>Sphingomonadales</taxon>
        <taxon>Sphingomonadaceae</taxon>
        <taxon>Sphingomonas</taxon>
    </lineage>
</organism>
<gene>
    <name evidence="10" type="ORF">MC45_03590</name>
</gene>
<dbReference type="GO" id="GO:0016020">
    <property type="term" value="C:membrane"/>
    <property type="evidence" value="ECO:0007669"/>
    <property type="project" value="TreeGrafter"/>
</dbReference>
<feature type="transmembrane region" description="Helical" evidence="7">
    <location>
        <begin position="147"/>
        <end position="169"/>
    </location>
</feature>
<dbReference type="EMBL" id="CP009571">
    <property type="protein sequence ID" value="AIT05635.1"/>
    <property type="molecule type" value="Genomic_DNA"/>
</dbReference>
<evidence type="ECO:0000313" key="10">
    <source>
        <dbReference type="EMBL" id="AIT05635.1"/>
    </source>
</evidence>
<evidence type="ECO:0000256" key="7">
    <source>
        <dbReference type="SAM" id="Phobius"/>
    </source>
</evidence>
<keyword evidence="3 6" id="KW-0378">Hydrolase</keyword>
<reference evidence="10 11" key="1">
    <citation type="submission" date="2014-09" db="EMBL/GenBank/DDBJ databases">
        <title>Using Illumina technology Improving SMRT sequencing Genome Assembly by RASTools.</title>
        <authorList>
            <person name="Zhou Y."/>
            <person name="Ma T."/>
            <person name="Liu T."/>
        </authorList>
    </citation>
    <scope>NUCLEOTIDE SEQUENCE [LARGE SCALE GENOMIC DNA]</scope>
    <source>
        <strain evidence="10 11">ATCC 55669</strain>
    </source>
</reference>
<dbReference type="RefSeq" id="WP_038659604.1">
    <property type="nucleotide sequence ID" value="NZ_CP009571.1"/>
</dbReference>
<evidence type="ECO:0000256" key="3">
    <source>
        <dbReference type="ARBA" id="ARBA00022801"/>
    </source>
</evidence>
<evidence type="ECO:0000256" key="8">
    <source>
        <dbReference type="SAM" id="SignalP"/>
    </source>
</evidence>
<dbReference type="GO" id="GO:0004222">
    <property type="term" value="F:metalloendopeptidase activity"/>
    <property type="evidence" value="ECO:0007669"/>
    <property type="project" value="InterPro"/>
</dbReference>
<dbReference type="Proteomes" id="UP000033200">
    <property type="component" value="Chromosome"/>
</dbReference>
<feature type="chain" id="PRO_5001929589" evidence="8">
    <location>
        <begin position="17"/>
        <end position="379"/>
    </location>
</feature>
<evidence type="ECO:0000256" key="6">
    <source>
        <dbReference type="RuleBase" id="RU003983"/>
    </source>
</evidence>
<sequence length="379" mass="41270">MRRLIAAALIVSTATAASDPVLPPYVPAYQPTDVDERGAWMIADEEERRLRDAPEVIRDPALNAFVRDVLCRTVGADRCAAIRLYIVRIPAFNATTYPNGMMTVWTGALLRLHSEAELGAMLGHEFGHFELRHTVASFRHRRSGNALLAWASILGGGFALQVATIGGFYRFDRAQEKAADLLGLRYLAASSYPASAAADIWVRAMAETDASAIGRYRKPDQRYTAGFFATHPTDLTRATYLRAAAAAIGVHGADEAARYRAAVAPWLPRLLADQIKRNDFGGSEYLLAQLAADGWTTPLLFARGELYRERGNPRDLVSAAGFYRDAIGRGDAPPEAYRGLGLALLRGNQAEPGKAALRDYLRRKPDAGDAPLISTLIAS</sequence>
<dbReference type="PANTHER" id="PTHR22726">
    <property type="entry name" value="METALLOENDOPEPTIDASE OMA1"/>
    <property type="match status" value="1"/>
</dbReference>
<evidence type="ECO:0000256" key="2">
    <source>
        <dbReference type="ARBA" id="ARBA00022723"/>
    </source>
</evidence>
<keyword evidence="11" id="KW-1185">Reference proteome</keyword>
<keyword evidence="8" id="KW-0732">Signal</keyword>
<dbReference type="Gene3D" id="3.30.2010.10">
    <property type="entry name" value="Metalloproteases ('zincins'), catalytic domain"/>
    <property type="match status" value="1"/>
</dbReference>
<dbReference type="PANTHER" id="PTHR22726:SF1">
    <property type="entry name" value="METALLOENDOPEPTIDASE OMA1, MITOCHONDRIAL"/>
    <property type="match status" value="1"/>
</dbReference>
<protein>
    <submittedName>
        <fullName evidence="10">Peptidase M48</fullName>
    </submittedName>
</protein>
<keyword evidence="7" id="KW-1133">Transmembrane helix</keyword>
<keyword evidence="7" id="KW-0472">Membrane</keyword>
<dbReference type="GO" id="GO:0046872">
    <property type="term" value="F:metal ion binding"/>
    <property type="evidence" value="ECO:0007669"/>
    <property type="project" value="UniProtKB-KW"/>
</dbReference>
<feature type="domain" description="Peptidase M48" evidence="9">
    <location>
        <begin position="86"/>
        <end position="243"/>
    </location>
</feature>